<name>I4ERJ6_MODI5</name>
<sequence>MPSRRAWWITGGAVAVVAAAAVGGPLVYAALEEDAPPAPTVQVQPSDAALVNDTDGTWTVAAGSSAGYRVHEVLNGADATVAGTTDQVTGSVVITGGDLADADLSVDVASIATDSGQRDSYFRGNVMDVDANPTATFSVTQPADLPELTGTPVTVPVTGELTLKGVTQQVQTEISVVRTGAGVDVSGSVPVTFGDYGIDAPNLGFVRVDDQGAVEFFLHLTL</sequence>
<dbReference type="STRING" id="477641.MODMU_0552"/>
<dbReference type="OrthoDB" id="117810at2"/>
<evidence type="ECO:0000313" key="3">
    <source>
        <dbReference type="EMBL" id="CCH86009.1"/>
    </source>
</evidence>
<evidence type="ECO:0000313" key="4">
    <source>
        <dbReference type="Proteomes" id="UP000006461"/>
    </source>
</evidence>
<reference evidence="3 4" key="1">
    <citation type="journal article" date="2012" name="J. Bacteriol.">
        <title>Genome Sequence of Radiation-Resistant Modestobacter marinus Strain BC501, a Representative Actinobacterium That Thrives on Calcareous Stone Surfaces.</title>
        <authorList>
            <person name="Normand P."/>
            <person name="Gury J."/>
            <person name="Pujic P."/>
            <person name="Chouaia B."/>
            <person name="Crotti E."/>
            <person name="Brusetti L."/>
            <person name="Daffonchio D."/>
            <person name="Vacherie B."/>
            <person name="Barbe V."/>
            <person name="Medigue C."/>
            <person name="Calteau A."/>
            <person name="Ghodhbane-Gtari F."/>
            <person name="Essoussi I."/>
            <person name="Nouioui I."/>
            <person name="Abbassi-Ghozzi I."/>
            <person name="Gtari M."/>
        </authorList>
    </citation>
    <scope>NUCLEOTIDE SEQUENCE [LARGE SCALE GENOMIC DNA]</scope>
    <source>
        <strain evidence="4">BC 501</strain>
    </source>
</reference>
<dbReference type="InterPro" id="IPR036761">
    <property type="entry name" value="TTHA0802/YceI-like_sf"/>
</dbReference>
<proteinExistence type="inferred from homology"/>
<dbReference type="SMART" id="SM00867">
    <property type="entry name" value="YceI"/>
    <property type="match status" value="1"/>
</dbReference>
<evidence type="ECO:0000259" key="2">
    <source>
        <dbReference type="SMART" id="SM00867"/>
    </source>
</evidence>
<dbReference type="eggNOG" id="COG2353">
    <property type="taxonomic scope" value="Bacteria"/>
</dbReference>
<dbReference type="Pfam" id="PF04264">
    <property type="entry name" value="YceI"/>
    <property type="match status" value="1"/>
</dbReference>
<dbReference type="SUPFAM" id="SSF101874">
    <property type="entry name" value="YceI-like"/>
    <property type="match status" value="1"/>
</dbReference>
<dbReference type="AlphaFoldDB" id="I4ERJ6"/>
<dbReference type="InterPro" id="IPR007372">
    <property type="entry name" value="Lipid/polyisoprenoid-bd_YceI"/>
</dbReference>
<evidence type="ECO:0000256" key="1">
    <source>
        <dbReference type="ARBA" id="ARBA00008812"/>
    </source>
</evidence>
<protein>
    <recommendedName>
        <fullName evidence="2">Lipid/polyisoprenoid-binding YceI-like domain-containing protein</fullName>
    </recommendedName>
</protein>
<organism evidence="3 4">
    <name type="scientific">Modestobacter italicus (strain DSM 44449 / CECT 9708 / BC 501)</name>
    <dbReference type="NCBI Taxonomy" id="2732864"/>
    <lineage>
        <taxon>Bacteria</taxon>
        <taxon>Bacillati</taxon>
        <taxon>Actinomycetota</taxon>
        <taxon>Actinomycetes</taxon>
        <taxon>Geodermatophilales</taxon>
        <taxon>Geodermatophilaceae</taxon>
        <taxon>Modestobacter</taxon>
    </lineage>
</organism>
<keyword evidence="4" id="KW-1185">Reference proteome</keyword>
<dbReference type="HOGENOM" id="CLU_099007_0_0_11"/>
<dbReference type="PANTHER" id="PTHR34406:SF1">
    <property type="entry name" value="PROTEIN YCEI"/>
    <property type="match status" value="1"/>
</dbReference>
<accession>I4ERJ6</accession>
<dbReference type="Gene3D" id="2.40.128.110">
    <property type="entry name" value="Lipid/polyisoprenoid-binding, YceI-like"/>
    <property type="match status" value="1"/>
</dbReference>
<dbReference type="PANTHER" id="PTHR34406">
    <property type="entry name" value="PROTEIN YCEI"/>
    <property type="match status" value="1"/>
</dbReference>
<feature type="domain" description="Lipid/polyisoprenoid-binding YceI-like" evidence="2">
    <location>
        <begin position="57"/>
        <end position="221"/>
    </location>
</feature>
<comment type="similarity">
    <text evidence="1">Belongs to the UPF0312 family.</text>
</comment>
<dbReference type="OMA" id="GLYADWA"/>
<dbReference type="EMBL" id="FO203431">
    <property type="protein sequence ID" value="CCH86009.1"/>
    <property type="molecule type" value="Genomic_DNA"/>
</dbReference>
<dbReference type="KEGG" id="mmar:MODMU_0552"/>
<dbReference type="Proteomes" id="UP000006461">
    <property type="component" value="Chromosome"/>
</dbReference>
<gene>
    <name evidence="3" type="ordered locus">MODMU_0552</name>
</gene>